<keyword evidence="2" id="KW-1185">Reference proteome</keyword>
<protein>
    <submittedName>
        <fullName evidence="1">Uncharacterized protein</fullName>
    </submittedName>
</protein>
<reference evidence="1 2" key="1">
    <citation type="submission" date="2021-06" db="EMBL/GenBank/DDBJ databases">
        <title>Bacillus sp. RD4P76, an endophyte from a halophyte.</title>
        <authorList>
            <person name="Sun J.-Q."/>
        </authorList>
    </citation>
    <scope>NUCLEOTIDE SEQUENCE [LARGE SCALE GENOMIC DNA]</scope>
    <source>
        <strain evidence="1 2">JCM 17098</strain>
    </source>
</reference>
<dbReference type="RefSeq" id="WP_088076434.1">
    <property type="nucleotide sequence ID" value="NZ_JAHQCR010000050.1"/>
</dbReference>
<sequence length="88" mass="9987">MSEMEFQGSVFSGELSTEDDTFYLTQVKSLNTQSTLSEKQLEQLYSYLLTQSEQGSCTITVNDQIPILLNQSEVQDLLEEIDTILENL</sequence>
<evidence type="ECO:0000313" key="2">
    <source>
        <dbReference type="Proteomes" id="UP000790580"/>
    </source>
</evidence>
<gene>
    <name evidence="1" type="ORF">KS407_12195</name>
</gene>
<dbReference type="Proteomes" id="UP000790580">
    <property type="component" value="Unassembled WGS sequence"/>
</dbReference>
<proteinExistence type="predicted"/>
<comment type="caution">
    <text evidence="1">The sequence shown here is derived from an EMBL/GenBank/DDBJ whole genome shotgun (WGS) entry which is preliminary data.</text>
</comment>
<dbReference type="EMBL" id="JAHQCR010000050">
    <property type="protein sequence ID" value="MBU9722197.1"/>
    <property type="molecule type" value="Genomic_DNA"/>
</dbReference>
<accession>A0ABS6JVB3</accession>
<evidence type="ECO:0000313" key="1">
    <source>
        <dbReference type="EMBL" id="MBU9722197.1"/>
    </source>
</evidence>
<organism evidence="1 2">
    <name type="scientific">Evansella alkalicola</name>
    <dbReference type="NCBI Taxonomy" id="745819"/>
    <lineage>
        <taxon>Bacteria</taxon>
        <taxon>Bacillati</taxon>
        <taxon>Bacillota</taxon>
        <taxon>Bacilli</taxon>
        <taxon>Bacillales</taxon>
        <taxon>Bacillaceae</taxon>
        <taxon>Evansella</taxon>
    </lineage>
</organism>
<name>A0ABS6JVB3_9BACI</name>